<proteinExistence type="inferred from homology"/>
<dbReference type="InterPro" id="IPR006202">
    <property type="entry name" value="Neur_chan_lig-bd"/>
</dbReference>
<feature type="domain" description="Neurotransmitter-gated ion-channel ligand-binding" evidence="6">
    <location>
        <begin position="1"/>
        <end position="167"/>
    </location>
</feature>
<evidence type="ECO:0000259" key="7">
    <source>
        <dbReference type="Pfam" id="PF02932"/>
    </source>
</evidence>
<feature type="transmembrane region" description="Helical" evidence="5">
    <location>
        <begin position="168"/>
        <end position="191"/>
    </location>
</feature>
<dbReference type="Proteomes" id="UP001476798">
    <property type="component" value="Unassembled WGS sequence"/>
</dbReference>
<evidence type="ECO:0000256" key="4">
    <source>
        <dbReference type="ARBA" id="ARBA00023136"/>
    </source>
</evidence>
<gene>
    <name evidence="8" type="ORF">GOODEAATRI_030674</name>
</gene>
<sequence>DEKLQTVTNHIWIKMYWINEFLTWNSSEFCGMDILTIPSSMIWIPDIIIQEDASDNKGSQGDALVSVLSSGLVRVNTRLQLTYACKFDLYRFPFDTQTCNITFSSVNYDENLVKLGELINDTILTEVSDQKMLTDGEWKLVNIESISSTSVTLKSKLVYRISLQRKPFLYIINLILPLLFLLVLDLASFFISETGGEKLGFKMTILLSIFVLLLILKDILPSTEDTLPLMAIYCVLVFTLVWISVLETMLISFLKNLACSVGEEAHSSKVFKVKTQQEESAGAAGSAKPEGSNPPMDPPGGRGLLKLILDKQKPAQNNPERQIKDVGKFGCSRLRLVKIFDCVLFVLYFTSVVFSQIFIFTLWIFPVIQNQ</sequence>
<dbReference type="Gene3D" id="1.20.58.390">
    <property type="entry name" value="Neurotransmitter-gated ion-channel transmembrane domain"/>
    <property type="match status" value="1"/>
</dbReference>
<dbReference type="InterPro" id="IPR036734">
    <property type="entry name" value="Neur_chan_lig-bd_sf"/>
</dbReference>
<accession>A0ABV0NEZ9</accession>
<protein>
    <recommendedName>
        <fullName evidence="10">5-hydroxytryptamine receptor 3A</fullName>
    </recommendedName>
</protein>
<evidence type="ECO:0000313" key="8">
    <source>
        <dbReference type="EMBL" id="MEQ2169998.1"/>
    </source>
</evidence>
<comment type="caution">
    <text evidence="8">The sequence shown here is derived from an EMBL/GenBank/DDBJ whole genome shotgun (WGS) entry which is preliminary data.</text>
</comment>
<keyword evidence="5" id="KW-0407">Ion channel</keyword>
<feature type="non-terminal residue" evidence="8">
    <location>
        <position position="1"/>
    </location>
</feature>
<reference evidence="8 9" key="1">
    <citation type="submission" date="2021-06" db="EMBL/GenBank/DDBJ databases">
        <authorList>
            <person name="Palmer J.M."/>
        </authorList>
    </citation>
    <scope>NUCLEOTIDE SEQUENCE [LARGE SCALE GENOMIC DNA]</scope>
    <source>
        <strain evidence="8 9">GA_2019</strain>
        <tissue evidence="8">Muscle</tissue>
    </source>
</reference>
<comment type="subcellular location">
    <subcellularLocation>
        <location evidence="1">Membrane</location>
        <topology evidence="1">Multi-pass membrane protein</topology>
    </subcellularLocation>
</comment>
<dbReference type="PANTHER" id="PTHR18945">
    <property type="entry name" value="NEUROTRANSMITTER GATED ION CHANNEL"/>
    <property type="match status" value="1"/>
</dbReference>
<dbReference type="InterPro" id="IPR006029">
    <property type="entry name" value="Neurotrans-gated_channel_TM"/>
</dbReference>
<evidence type="ECO:0000313" key="9">
    <source>
        <dbReference type="Proteomes" id="UP001476798"/>
    </source>
</evidence>
<dbReference type="PRINTS" id="PR00252">
    <property type="entry name" value="NRIONCHANNEL"/>
</dbReference>
<keyword evidence="9" id="KW-1185">Reference proteome</keyword>
<dbReference type="Pfam" id="PF02931">
    <property type="entry name" value="Neur_chan_LBD"/>
    <property type="match status" value="1"/>
</dbReference>
<dbReference type="PROSITE" id="PS00236">
    <property type="entry name" value="NEUROTR_ION_CHANNEL"/>
    <property type="match status" value="1"/>
</dbReference>
<organism evidence="8 9">
    <name type="scientific">Goodea atripinnis</name>
    <dbReference type="NCBI Taxonomy" id="208336"/>
    <lineage>
        <taxon>Eukaryota</taxon>
        <taxon>Metazoa</taxon>
        <taxon>Chordata</taxon>
        <taxon>Craniata</taxon>
        <taxon>Vertebrata</taxon>
        <taxon>Euteleostomi</taxon>
        <taxon>Actinopterygii</taxon>
        <taxon>Neopterygii</taxon>
        <taxon>Teleostei</taxon>
        <taxon>Neoteleostei</taxon>
        <taxon>Acanthomorphata</taxon>
        <taxon>Ovalentaria</taxon>
        <taxon>Atherinomorphae</taxon>
        <taxon>Cyprinodontiformes</taxon>
        <taxon>Goodeidae</taxon>
        <taxon>Goodea</taxon>
    </lineage>
</organism>
<keyword evidence="4 5" id="KW-0472">Membrane</keyword>
<keyword evidence="2 5" id="KW-0812">Transmembrane</keyword>
<comment type="similarity">
    <text evidence="5">Belongs to the ligand-gated ion channel (TC 1.A.9) family.</text>
</comment>
<feature type="transmembrane region" description="Helical" evidence="5">
    <location>
        <begin position="226"/>
        <end position="246"/>
    </location>
</feature>
<dbReference type="InterPro" id="IPR036719">
    <property type="entry name" value="Neuro-gated_channel_TM_sf"/>
</dbReference>
<evidence type="ECO:0000256" key="3">
    <source>
        <dbReference type="ARBA" id="ARBA00022989"/>
    </source>
</evidence>
<evidence type="ECO:0000256" key="5">
    <source>
        <dbReference type="RuleBase" id="RU000687"/>
    </source>
</evidence>
<feature type="transmembrane region" description="Helical" evidence="5">
    <location>
        <begin position="342"/>
        <end position="365"/>
    </location>
</feature>
<feature type="domain" description="Neurotransmitter-gated ion-channel transmembrane" evidence="7">
    <location>
        <begin position="174"/>
        <end position="255"/>
    </location>
</feature>
<evidence type="ECO:0000259" key="6">
    <source>
        <dbReference type="Pfam" id="PF02931"/>
    </source>
</evidence>
<keyword evidence="5" id="KW-0406">Ion transport</keyword>
<dbReference type="SUPFAM" id="SSF63712">
    <property type="entry name" value="Nicotinic receptor ligand binding domain-like"/>
    <property type="match status" value="1"/>
</dbReference>
<name>A0ABV0NEZ9_9TELE</name>
<evidence type="ECO:0008006" key="10">
    <source>
        <dbReference type="Google" id="ProtNLM"/>
    </source>
</evidence>
<dbReference type="SUPFAM" id="SSF90112">
    <property type="entry name" value="Neurotransmitter-gated ion-channel transmembrane pore"/>
    <property type="match status" value="1"/>
</dbReference>
<feature type="transmembrane region" description="Helical" evidence="5">
    <location>
        <begin position="203"/>
        <end position="220"/>
    </location>
</feature>
<dbReference type="EMBL" id="JAHRIO010034915">
    <property type="protein sequence ID" value="MEQ2169998.1"/>
    <property type="molecule type" value="Genomic_DNA"/>
</dbReference>
<dbReference type="InterPro" id="IPR038050">
    <property type="entry name" value="Neuro_actylchol_rec"/>
</dbReference>
<dbReference type="InterPro" id="IPR018000">
    <property type="entry name" value="Neurotransmitter_ion_chnl_CS"/>
</dbReference>
<keyword evidence="5" id="KW-0813">Transport</keyword>
<dbReference type="Pfam" id="PF02932">
    <property type="entry name" value="Neur_chan_memb"/>
    <property type="match status" value="1"/>
</dbReference>
<keyword evidence="3 5" id="KW-1133">Transmembrane helix</keyword>
<evidence type="ECO:0000256" key="1">
    <source>
        <dbReference type="ARBA" id="ARBA00004141"/>
    </source>
</evidence>
<evidence type="ECO:0000256" key="2">
    <source>
        <dbReference type="ARBA" id="ARBA00022692"/>
    </source>
</evidence>
<dbReference type="Gene3D" id="2.70.170.10">
    <property type="entry name" value="Neurotransmitter-gated ion-channel ligand-binding domain"/>
    <property type="match status" value="1"/>
</dbReference>
<dbReference type="InterPro" id="IPR006201">
    <property type="entry name" value="Neur_channel"/>
</dbReference>